<dbReference type="EMBL" id="CM023484">
    <property type="protein sequence ID" value="KAH6934491.1"/>
    <property type="molecule type" value="Genomic_DNA"/>
</dbReference>
<reference evidence="1" key="1">
    <citation type="submission" date="2020-05" db="EMBL/GenBank/DDBJ databases">
        <title>Large-scale comparative analyses of tick genomes elucidate their genetic diversity and vector capacities.</title>
        <authorList>
            <person name="Jia N."/>
            <person name="Wang J."/>
            <person name="Shi W."/>
            <person name="Du L."/>
            <person name="Sun Y."/>
            <person name="Zhan W."/>
            <person name="Jiang J."/>
            <person name="Wang Q."/>
            <person name="Zhang B."/>
            <person name="Ji P."/>
            <person name="Sakyi L.B."/>
            <person name="Cui X."/>
            <person name="Yuan T."/>
            <person name="Jiang B."/>
            <person name="Yang W."/>
            <person name="Lam T.T.-Y."/>
            <person name="Chang Q."/>
            <person name="Ding S."/>
            <person name="Wang X."/>
            <person name="Zhu J."/>
            <person name="Ruan X."/>
            <person name="Zhao L."/>
            <person name="Wei J."/>
            <person name="Que T."/>
            <person name="Du C."/>
            <person name="Cheng J."/>
            <person name="Dai P."/>
            <person name="Han X."/>
            <person name="Huang E."/>
            <person name="Gao Y."/>
            <person name="Liu J."/>
            <person name="Shao H."/>
            <person name="Ye R."/>
            <person name="Li L."/>
            <person name="Wei W."/>
            <person name="Wang X."/>
            <person name="Wang C."/>
            <person name="Yang T."/>
            <person name="Huo Q."/>
            <person name="Li W."/>
            <person name="Guo W."/>
            <person name="Chen H."/>
            <person name="Zhou L."/>
            <person name="Ni X."/>
            <person name="Tian J."/>
            <person name="Zhou Y."/>
            <person name="Sheng Y."/>
            <person name="Liu T."/>
            <person name="Pan Y."/>
            <person name="Xia L."/>
            <person name="Li J."/>
            <person name="Zhao F."/>
            <person name="Cao W."/>
        </authorList>
    </citation>
    <scope>NUCLEOTIDE SEQUENCE</scope>
    <source>
        <strain evidence="1">Hyas-2018</strain>
    </source>
</reference>
<evidence type="ECO:0000313" key="1">
    <source>
        <dbReference type="EMBL" id="KAH6934491.1"/>
    </source>
</evidence>
<evidence type="ECO:0000313" key="2">
    <source>
        <dbReference type="Proteomes" id="UP000821845"/>
    </source>
</evidence>
<protein>
    <submittedName>
        <fullName evidence="1">Uncharacterized protein</fullName>
    </submittedName>
</protein>
<organism evidence="1 2">
    <name type="scientific">Hyalomma asiaticum</name>
    <name type="common">Tick</name>
    <dbReference type="NCBI Taxonomy" id="266040"/>
    <lineage>
        <taxon>Eukaryota</taxon>
        <taxon>Metazoa</taxon>
        <taxon>Ecdysozoa</taxon>
        <taxon>Arthropoda</taxon>
        <taxon>Chelicerata</taxon>
        <taxon>Arachnida</taxon>
        <taxon>Acari</taxon>
        <taxon>Parasitiformes</taxon>
        <taxon>Ixodida</taxon>
        <taxon>Ixodoidea</taxon>
        <taxon>Ixodidae</taxon>
        <taxon>Hyalomminae</taxon>
        <taxon>Hyalomma</taxon>
    </lineage>
</organism>
<keyword evidence="2" id="KW-1185">Reference proteome</keyword>
<proteinExistence type="predicted"/>
<accession>A0ACB7SKK0</accession>
<gene>
    <name evidence="1" type="ORF">HPB50_024623</name>
</gene>
<name>A0ACB7SKK0_HYAAI</name>
<sequence length="102" mass="11738">MDIDPTGSMLETKMDKAVRLIRRVVNRHHSHGGHHPAMEIIRLVCAFVLGHFSFVAAMRSWQQAERDKLNILLTKITKRALGIPIRTHIERMLQLGVYNTLE</sequence>
<dbReference type="Proteomes" id="UP000821845">
    <property type="component" value="Chromosome 4"/>
</dbReference>
<comment type="caution">
    <text evidence="1">The sequence shown here is derived from an EMBL/GenBank/DDBJ whole genome shotgun (WGS) entry which is preliminary data.</text>
</comment>